<dbReference type="GO" id="GO:0008448">
    <property type="term" value="F:N-acetylglucosamine-6-phosphate deacetylase activity"/>
    <property type="evidence" value="ECO:0007669"/>
    <property type="project" value="UniProtKB-EC"/>
</dbReference>
<dbReference type="GO" id="GO:0006046">
    <property type="term" value="P:N-acetylglucosamine catabolic process"/>
    <property type="evidence" value="ECO:0007669"/>
    <property type="project" value="TreeGrafter"/>
</dbReference>
<evidence type="ECO:0000256" key="2">
    <source>
        <dbReference type="ARBA" id="ARBA00011899"/>
    </source>
</evidence>
<name>A0A7R9FAG4_9NEOP</name>
<organism evidence="9">
    <name type="scientific">Timema bartmani</name>
    <dbReference type="NCBI Taxonomy" id="61472"/>
    <lineage>
        <taxon>Eukaryota</taxon>
        <taxon>Metazoa</taxon>
        <taxon>Ecdysozoa</taxon>
        <taxon>Arthropoda</taxon>
        <taxon>Hexapoda</taxon>
        <taxon>Insecta</taxon>
        <taxon>Pterygota</taxon>
        <taxon>Neoptera</taxon>
        <taxon>Polyneoptera</taxon>
        <taxon>Phasmatodea</taxon>
        <taxon>Timematodea</taxon>
        <taxon>Timematoidea</taxon>
        <taxon>Timematidae</taxon>
        <taxon>Timema</taxon>
    </lineage>
</organism>
<feature type="domain" description="Amidohydrolase-related" evidence="8">
    <location>
        <begin position="59"/>
        <end position="469"/>
    </location>
</feature>
<dbReference type="CDD" id="cd00854">
    <property type="entry name" value="NagA"/>
    <property type="match status" value="1"/>
</dbReference>
<dbReference type="SUPFAM" id="SSF51556">
    <property type="entry name" value="Metallo-dependent hydrolases"/>
    <property type="match status" value="2"/>
</dbReference>
<keyword evidence="6" id="KW-0119">Carbohydrate metabolism</keyword>
<evidence type="ECO:0000256" key="6">
    <source>
        <dbReference type="ARBA" id="ARBA00023277"/>
    </source>
</evidence>
<dbReference type="InterPro" id="IPR003764">
    <property type="entry name" value="GlcNAc_6-P_deAcase"/>
</dbReference>
<reference evidence="9" key="1">
    <citation type="submission" date="2020-11" db="EMBL/GenBank/DDBJ databases">
        <authorList>
            <person name="Tran Van P."/>
        </authorList>
    </citation>
    <scope>NUCLEOTIDE SEQUENCE</scope>
</reference>
<gene>
    <name evidence="9" type="ORF">TBIB3V08_LOCUS11227</name>
</gene>
<comment type="catalytic activity">
    <reaction evidence="7">
        <text>N-acetyl-D-glucosamine 6-phosphate + H2O = D-glucosamine 6-phosphate + acetate</text>
        <dbReference type="Rhea" id="RHEA:22936"/>
        <dbReference type="ChEBI" id="CHEBI:15377"/>
        <dbReference type="ChEBI" id="CHEBI:30089"/>
        <dbReference type="ChEBI" id="CHEBI:57513"/>
        <dbReference type="ChEBI" id="CHEBI:58725"/>
        <dbReference type="EC" id="3.5.1.25"/>
    </reaction>
</comment>
<dbReference type="EC" id="3.5.1.25" evidence="2"/>
<evidence type="ECO:0000256" key="5">
    <source>
        <dbReference type="ARBA" id="ARBA00022801"/>
    </source>
</evidence>
<dbReference type="Gene3D" id="3.20.20.140">
    <property type="entry name" value="Metal-dependent hydrolases"/>
    <property type="match status" value="2"/>
</dbReference>
<proteinExistence type="inferred from homology"/>
<dbReference type="GO" id="GO:0046872">
    <property type="term" value="F:metal ion binding"/>
    <property type="evidence" value="ECO:0007669"/>
    <property type="project" value="UniProtKB-KW"/>
</dbReference>
<evidence type="ECO:0000259" key="8">
    <source>
        <dbReference type="Pfam" id="PF01979"/>
    </source>
</evidence>
<dbReference type="InterPro" id="IPR032466">
    <property type="entry name" value="Metal_Hydrolase"/>
</dbReference>
<dbReference type="PANTHER" id="PTHR11113">
    <property type="entry name" value="N-ACETYLGLUCOSAMINE-6-PHOSPHATE DEACETYLASE"/>
    <property type="match status" value="1"/>
</dbReference>
<dbReference type="Pfam" id="PF01979">
    <property type="entry name" value="Amidohydro_1"/>
    <property type="match status" value="1"/>
</dbReference>
<evidence type="ECO:0000313" key="9">
    <source>
        <dbReference type="EMBL" id="CAD7448947.1"/>
    </source>
</evidence>
<keyword evidence="5" id="KW-0378">Hydrolase</keyword>
<dbReference type="AlphaFoldDB" id="A0A7R9FAG4"/>
<dbReference type="InterPro" id="IPR011059">
    <property type="entry name" value="Metal-dep_hydrolase_composite"/>
</dbReference>
<comment type="similarity">
    <text evidence="1">Belongs to the metallo-dependent hydrolases superfamily. NagA family.</text>
</comment>
<sequence>MNSTKDTLLKFKNCRLLRDDRIIDDDIWVRDGKIVNPEKVFYDEKCYADEEIDCKGALISPGFIELQINGAFGVDFSRNLDDVESGLLKVAKGLLAHGITAFCPTVVTSPTEVYLRVLPHLKKRTGGSHGATVLGVHIEGPFINVEKKGAHPPKYIKPLDKGFETVLDMYGSLDNVCILTLAPELENALPIIHELTSRGITVSLESGHDTQLMYCVLCLCLGHSVANLRQGEEAVAHGANFITHLFNAMLPFHHRDPGLVGLLASKQIPRIIYYGIITDGIHTHPAAIRIAHRTHPQGLVIVTDAISAMGLEEGTHTIGQMKVEVRGDRAVVAGTDTLCGSITTMDKCLRVFKKATGLVIVTDAISAMGLEEGTHTIGQMKVEVRGDRAVVAGTDTLCGSITTMDKCLRVFKKATGCSLVTALNTATLHPARTIGIHASKGTLDYGADADFVFLDDDLNVWSTWIAGNCVYYDSNFPQTTVKVN</sequence>
<evidence type="ECO:0000256" key="1">
    <source>
        <dbReference type="ARBA" id="ARBA00010716"/>
    </source>
</evidence>
<protein>
    <recommendedName>
        <fullName evidence="3">N-acetylglucosamine-6-phosphate deacetylase</fullName>
        <ecNumber evidence="2">3.5.1.25</ecNumber>
    </recommendedName>
</protein>
<evidence type="ECO:0000256" key="3">
    <source>
        <dbReference type="ARBA" id="ARBA00018029"/>
    </source>
</evidence>
<dbReference type="EMBL" id="OD570836">
    <property type="protein sequence ID" value="CAD7448947.1"/>
    <property type="molecule type" value="Genomic_DNA"/>
</dbReference>
<dbReference type="FunFam" id="3.20.20.140:FF:000213">
    <property type="entry name" value="N-acetylglucosamine-6-phosphate deacetylase"/>
    <property type="match status" value="1"/>
</dbReference>
<dbReference type="PANTHER" id="PTHR11113:SF14">
    <property type="entry name" value="N-ACETYLGLUCOSAMINE-6-PHOSPHATE DEACETYLASE"/>
    <property type="match status" value="1"/>
</dbReference>
<evidence type="ECO:0000256" key="4">
    <source>
        <dbReference type="ARBA" id="ARBA00022723"/>
    </source>
</evidence>
<dbReference type="SUPFAM" id="SSF51338">
    <property type="entry name" value="Composite domain of metallo-dependent hydrolases"/>
    <property type="match status" value="1"/>
</dbReference>
<dbReference type="InterPro" id="IPR006680">
    <property type="entry name" value="Amidohydro-rel"/>
</dbReference>
<evidence type="ECO:0000256" key="7">
    <source>
        <dbReference type="ARBA" id="ARBA00047647"/>
    </source>
</evidence>
<keyword evidence="4" id="KW-0479">Metal-binding</keyword>
<accession>A0A7R9FAG4</accession>